<evidence type="ECO:0000313" key="5">
    <source>
        <dbReference type="Proteomes" id="UP000632339"/>
    </source>
</evidence>
<proteinExistence type="predicted"/>
<dbReference type="Pfam" id="PF06414">
    <property type="entry name" value="Zeta_toxin"/>
    <property type="match status" value="1"/>
</dbReference>
<reference evidence="5" key="1">
    <citation type="journal article" date="2019" name="Int. J. Syst. Evol. Microbiol.">
        <title>The Global Catalogue of Microorganisms (GCM) 10K type strain sequencing project: providing services to taxonomists for standard genome sequencing and annotation.</title>
        <authorList>
            <consortium name="The Broad Institute Genomics Platform"/>
            <consortium name="The Broad Institute Genome Sequencing Center for Infectious Disease"/>
            <person name="Wu L."/>
            <person name="Ma J."/>
        </authorList>
    </citation>
    <scope>NUCLEOTIDE SEQUENCE [LARGE SCALE GENOMIC DNA]</scope>
    <source>
        <strain evidence="5">CGMCC 1.6375</strain>
    </source>
</reference>
<dbReference type="PANTHER" id="PTHR39206:SF1">
    <property type="entry name" value="SLL8004 PROTEIN"/>
    <property type="match status" value="1"/>
</dbReference>
<dbReference type="InterPro" id="IPR027417">
    <property type="entry name" value="P-loop_NTPase"/>
</dbReference>
<keyword evidence="5" id="KW-1185">Reference proteome</keyword>
<organism evidence="4 5">
    <name type="scientific">Dyadobacter beijingensis</name>
    <dbReference type="NCBI Taxonomy" id="365489"/>
    <lineage>
        <taxon>Bacteria</taxon>
        <taxon>Pseudomonadati</taxon>
        <taxon>Bacteroidota</taxon>
        <taxon>Cytophagia</taxon>
        <taxon>Cytophagales</taxon>
        <taxon>Spirosomataceae</taxon>
        <taxon>Dyadobacter</taxon>
    </lineage>
</organism>
<dbReference type="SUPFAM" id="SSF52540">
    <property type="entry name" value="P-loop containing nucleoside triphosphate hydrolases"/>
    <property type="match status" value="1"/>
</dbReference>
<gene>
    <name evidence="4" type="ORF">GCM10010967_19270</name>
</gene>
<dbReference type="PANTHER" id="PTHR39206">
    <property type="entry name" value="SLL8004 PROTEIN"/>
    <property type="match status" value="1"/>
</dbReference>
<sequence>MANLYIVAGCNGAGKTTASFTILPEILNCKEFVNADNIAAGLSPFNVEGVAFEAGRIMLTRVRELMQRGEDFAFETTLSTKSYPSLIKEAKAMGYTVTLMYFWLTTPYVAMERVKYRVRMGGHSIPEETIVRRYQGGLTNFFKIYQPICDNWMLINNMHTLPVVIAEGGLGEHYEIYDEFLWDKIKMRWK</sequence>
<comment type="caution">
    <text evidence="4">The sequence shown here is derived from an EMBL/GenBank/DDBJ whole genome shotgun (WGS) entry which is preliminary data.</text>
</comment>
<dbReference type="InterPro" id="IPR010488">
    <property type="entry name" value="Zeta_toxin_domain"/>
</dbReference>
<protein>
    <recommendedName>
        <fullName evidence="3">Zeta toxin domain-containing protein</fullName>
    </recommendedName>
</protein>
<evidence type="ECO:0000259" key="3">
    <source>
        <dbReference type="Pfam" id="PF06414"/>
    </source>
</evidence>
<keyword evidence="2" id="KW-0067">ATP-binding</keyword>
<evidence type="ECO:0000313" key="4">
    <source>
        <dbReference type="EMBL" id="GGM87068.1"/>
    </source>
</evidence>
<dbReference type="Gene3D" id="3.40.50.300">
    <property type="entry name" value="P-loop containing nucleotide triphosphate hydrolases"/>
    <property type="match status" value="1"/>
</dbReference>
<keyword evidence="1" id="KW-0547">Nucleotide-binding</keyword>
<evidence type="ECO:0000256" key="2">
    <source>
        <dbReference type="ARBA" id="ARBA00022840"/>
    </source>
</evidence>
<dbReference type="EMBL" id="BMLI01000001">
    <property type="protein sequence ID" value="GGM87068.1"/>
    <property type="molecule type" value="Genomic_DNA"/>
</dbReference>
<dbReference type="RefSeq" id="WP_019944132.1">
    <property type="nucleotide sequence ID" value="NZ_BMLI01000001.1"/>
</dbReference>
<accession>A0ABQ2HQF5</accession>
<feature type="domain" description="Zeta toxin" evidence="3">
    <location>
        <begin position="4"/>
        <end position="144"/>
    </location>
</feature>
<evidence type="ECO:0000256" key="1">
    <source>
        <dbReference type="ARBA" id="ARBA00022741"/>
    </source>
</evidence>
<dbReference type="Proteomes" id="UP000632339">
    <property type="component" value="Unassembled WGS sequence"/>
</dbReference>
<name>A0ABQ2HQF5_9BACT</name>